<feature type="compositionally biased region" description="Low complexity" evidence="1">
    <location>
        <begin position="48"/>
        <end position="62"/>
    </location>
</feature>
<feature type="region of interest" description="Disordered" evidence="1">
    <location>
        <begin position="1"/>
        <end position="96"/>
    </location>
</feature>
<feature type="compositionally biased region" description="Acidic residues" evidence="1">
    <location>
        <begin position="26"/>
        <end position="38"/>
    </location>
</feature>
<proteinExistence type="predicted"/>
<keyword evidence="2" id="KW-1185">Reference proteome</keyword>
<name>A0A183CF70_GLOPA</name>
<dbReference type="AlphaFoldDB" id="A0A183CF70"/>
<organism evidence="2 3">
    <name type="scientific">Globodera pallida</name>
    <name type="common">Potato cyst nematode worm</name>
    <name type="synonym">Heterodera pallida</name>
    <dbReference type="NCBI Taxonomy" id="36090"/>
    <lineage>
        <taxon>Eukaryota</taxon>
        <taxon>Metazoa</taxon>
        <taxon>Ecdysozoa</taxon>
        <taxon>Nematoda</taxon>
        <taxon>Chromadorea</taxon>
        <taxon>Rhabditida</taxon>
        <taxon>Tylenchina</taxon>
        <taxon>Tylenchomorpha</taxon>
        <taxon>Tylenchoidea</taxon>
        <taxon>Heteroderidae</taxon>
        <taxon>Heteroderinae</taxon>
        <taxon>Globodera</taxon>
    </lineage>
</organism>
<evidence type="ECO:0000313" key="2">
    <source>
        <dbReference type="Proteomes" id="UP000050741"/>
    </source>
</evidence>
<sequence length="96" mass="10366">MDKQNGDLSQMVVDEFHNPTVAEPLPGEEMETEEDETNNDAPAPPPADQQQQQGVGAVTAEAKQQHADINVLSSPKLKEEHAEGHGKFPEPPAMLA</sequence>
<protein>
    <submittedName>
        <fullName evidence="3">PAM2 domain-containing protein</fullName>
    </submittedName>
</protein>
<dbReference type="Proteomes" id="UP000050741">
    <property type="component" value="Unassembled WGS sequence"/>
</dbReference>
<dbReference type="WBParaSite" id="GPLIN_001152500">
    <property type="protein sequence ID" value="GPLIN_001152500"/>
    <property type="gene ID" value="GPLIN_001152500"/>
</dbReference>
<feature type="compositionally biased region" description="Basic and acidic residues" evidence="1">
    <location>
        <begin position="76"/>
        <end position="88"/>
    </location>
</feature>
<evidence type="ECO:0000256" key="1">
    <source>
        <dbReference type="SAM" id="MobiDB-lite"/>
    </source>
</evidence>
<reference evidence="3" key="2">
    <citation type="submission" date="2016-06" db="UniProtKB">
        <authorList>
            <consortium name="WormBaseParasite"/>
        </authorList>
    </citation>
    <scope>IDENTIFICATION</scope>
</reference>
<reference evidence="2" key="1">
    <citation type="submission" date="2014-05" db="EMBL/GenBank/DDBJ databases">
        <title>The genome and life-stage specific transcriptomes of Globodera pallida elucidate key aspects of plant parasitism by a cyst nematode.</title>
        <authorList>
            <person name="Cotton J.A."/>
            <person name="Lilley C.J."/>
            <person name="Jones L.M."/>
            <person name="Kikuchi T."/>
            <person name="Reid A.J."/>
            <person name="Thorpe P."/>
            <person name="Tsai I.J."/>
            <person name="Beasley H."/>
            <person name="Blok V."/>
            <person name="Cock P.J.A."/>
            <person name="Van den Akker S.E."/>
            <person name="Holroyd N."/>
            <person name="Hunt M."/>
            <person name="Mantelin S."/>
            <person name="Naghra H."/>
            <person name="Pain A."/>
            <person name="Palomares-Rius J.E."/>
            <person name="Zarowiecki M."/>
            <person name="Berriman M."/>
            <person name="Jones J.T."/>
            <person name="Urwin P.E."/>
        </authorList>
    </citation>
    <scope>NUCLEOTIDE SEQUENCE [LARGE SCALE GENOMIC DNA]</scope>
    <source>
        <strain evidence="2">Lindley</strain>
    </source>
</reference>
<evidence type="ECO:0000313" key="3">
    <source>
        <dbReference type="WBParaSite" id="GPLIN_001152500"/>
    </source>
</evidence>
<accession>A0A183CF70</accession>